<dbReference type="InterPro" id="IPR050990">
    <property type="entry name" value="UPF0237/GcvR_regulator"/>
</dbReference>
<proteinExistence type="predicted"/>
<dbReference type="CDD" id="cd04869">
    <property type="entry name" value="ACT_GcvR_2"/>
    <property type="match status" value="1"/>
</dbReference>
<evidence type="ECO:0000313" key="3">
    <source>
        <dbReference type="EMBL" id="SUZ65532.1"/>
    </source>
</evidence>
<dbReference type="InterPro" id="IPR002912">
    <property type="entry name" value="ACT_dom"/>
</dbReference>
<sequence length="170" mass="18809">MTTYLVLTAIGDDRPGLVESLSQVITENSGNWLESSMSQLAGKFAGILRVSVSDEDAELLIKRLNELSNRLKLVIERVDRFESIEIPSTVKLNLVGNDRPGIIREISHELTNMAVNVAQLTTECVPAPMAGDTLFKAEAQLQVPQGLNLDRLQRELEQLADDLIVEIQLD</sequence>
<accession>A0A381PEV1</accession>
<gene>
    <name evidence="3" type="ORF">METZ01_LOCUS18386</name>
</gene>
<protein>
    <recommendedName>
        <fullName evidence="2">ACT domain-containing protein</fullName>
    </recommendedName>
</protein>
<evidence type="ECO:0000256" key="1">
    <source>
        <dbReference type="SAM" id="Coils"/>
    </source>
</evidence>
<dbReference type="AlphaFoldDB" id="A0A381PEV1"/>
<dbReference type="Pfam" id="PF13740">
    <property type="entry name" value="ACT_6"/>
    <property type="match status" value="1"/>
</dbReference>
<keyword evidence="1" id="KW-0175">Coiled coil</keyword>
<dbReference type="SUPFAM" id="SSF55021">
    <property type="entry name" value="ACT-like"/>
    <property type="match status" value="2"/>
</dbReference>
<dbReference type="PIRSF" id="PIRSF028103">
    <property type="entry name" value="GcvR"/>
    <property type="match status" value="1"/>
</dbReference>
<reference evidence="3" key="1">
    <citation type="submission" date="2018-05" db="EMBL/GenBank/DDBJ databases">
        <authorList>
            <person name="Lanie J.A."/>
            <person name="Ng W.-L."/>
            <person name="Kazmierczak K.M."/>
            <person name="Andrzejewski T.M."/>
            <person name="Davidsen T.M."/>
            <person name="Wayne K.J."/>
            <person name="Tettelin H."/>
            <person name="Glass J.I."/>
            <person name="Rusch D."/>
            <person name="Podicherti R."/>
            <person name="Tsui H.-C.T."/>
            <person name="Winkler M.E."/>
        </authorList>
    </citation>
    <scope>NUCLEOTIDE SEQUENCE</scope>
</reference>
<dbReference type="PROSITE" id="PS51671">
    <property type="entry name" value="ACT"/>
    <property type="match status" value="1"/>
</dbReference>
<dbReference type="InterPro" id="IPR016867">
    <property type="entry name" value="GcvR"/>
</dbReference>
<dbReference type="Gene3D" id="3.30.70.260">
    <property type="match status" value="2"/>
</dbReference>
<dbReference type="PANTHER" id="PTHR34875">
    <property type="entry name" value="UPF0237 PROTEIN MJ1558"/>
    <property type="match status" value="1"/>
</dbReference>
<name>A0A381PEV1_9ZZZZ</name>
<dbReference type="PANTHER" id="PTHR34875:SF6">
    <property type="entry name" value="UPF0237 PROTEIN MJ1558"/>
    <property type="match status" value="1"/>
</dbReference>
<evidence type="ECO:0000259" key="2">
    <source>
        <dbReference type="PROSITE" id="PS51671"/>
    </source>
</evidence>
<feature type="coiled-coil region" evidence="1">
    <location>
        <begin position="57"/>
        <end position="84"/>
    </location>
</feature>
<feature type="domain" description="ACT" evidence="2">
    <location>
        <begin position="6"/>
        <end position="80"/>
    </location>
</feature>
<organism evidence="3">
    <name type="scientific">marine metagenome</name>
    <dbReference type="NCBI Taxonomy" id="408172"/>
    <lineage>
        <taxon>unclassified sequences</taxon>
        <taxon>metagenomes</taxon>
        <taxon>ecological metagenomes</taxon>
    </lineage>
</organism>
<dbReference type="GO" id="GO:0006355">
    <property type="term" value="P:regulation of DNA-templated transcription"/>
    <property type="evidence" value="ECO:0007669"/>
    <property type="project" value="InterPro"/>
</dbReference>
<dbReference type="InterPro" id="IPR045865">
    <property type="entry name" value="ACT-like_dom_sf"/>
</dbReference>
<dbReference type="EMBL" id="UINC01000961">
    <property type="protein sequence ID" value="SUZ65532.1"/>
    <property type="molecule type" value="Genomic_DNA"/>
</dbReference>